<dbReference type="InParanoid" id="K5XGC2"/>
<dbReference type="Proteomes" id="UP000008493">
    <property type="component" value="Unassembled WGS sequence"/>
</dbReference>
<evidence type="ECO:0000313" key="2">
    <source>
        <dbReference type="EMBL" id="EKM82307.1"/>
    </source>
</evidence>
<dbReference type="EMBL" id="JH971386">
    <property type="protein sequence ID" value="EKM82307.1"/>
    <property type="molecule type" value="Genomic_DNA"/>
</dbReference>
<evidence type="ECO:0000256" key="1">
    <source>
        <dbReference type="SAM" id="SignalP"/>
    </source>
</evidence>
<feature type="non-terminal residue" evidence="2">
    <location>
        <position position="1"/>
    </location>
</feature>
<name>K5XGC2_AGABU</name>
<dbReference type="AlphaFoldDB" id="K5XGC2"/>
<dbReference type="HOGENOM" id="CLU_2270031_0_0_1"/>
<reference evidence="3" key="1">
    <citation type="journal article" date="2012" name="Proc. Natl. Acad. Sci. U.S.A.">
        <title>Genome sequence of the button mushroom Agaricus bisporus reveals mechanisms governing adaptation to a humic-rich ecological niche.</title>
        <authorList>
            <person name="Morin E."/>
            <person name="Kohler A."/>
            <person name="Baker A.R."/>
            <person name="Foulongne-Oriol M."/>
            <person name="Lombard V."/>
            <person name="Nagy L.G."/>
            <person name="Ohm R.A."/>
            <person name="Patyshakuliyeva A."/>
            <person name="Brun A."/>
            <person name="Aerts A.L."/>
            <person name="Bailey A.M."/>
            <person name="Billette C."/>
            <person name="Coutinho P.M."/>
            <person name="Deakin G."/>
            <person name="Doddapaneni H."/>
            <person name="Floudas D."/>
            <person name="Grimwood J."/>
            <person name="Hilden K."/>
            <person name="Kuees U."/>
            <person name="LaButti K.M."/>
            <person name="Lapidus A."/>
            <person name="Lindquist E.A."/>
            <person name="Lucas S.M."/>
            <person name="Murat C."/>
            <person name="Riley R.W."/>
            <person name="Salamov A.A."/>
            <person name="Schmutz J."/>
            <person name="Subramanian V."/>
            <person name="Woesten H.A.B."/>
            <person name="Xu J."/>
            <person name="Eastwood D.C."/>
            <person name="Foster G.D."/>
            <person name="Sonnenberg A.S."/>
            <person name="Cullen D."/>
            <person name="de Vries R.P."/>
            <person name="Lundell T."/>
            <person name="Hibbett D.S."/>
            <person name="Henrissat B."/>
            <person name="Burton K.S."/>
            <person name="Kerrigan R.W."/>
            <person name="Challen M.P."/>
            <person name="Grigoriev I.V."/>
            <person name="Martin F."/>
        </authorList>
    </citation>
    <scope>NUCLEOTIDE SEQUENCE [LARGE SCALE GENOMIC DNA]</scope>
    <source>
        <strain evidence="3">JB137-S8 / ATCC MYA-4627 / FGSC 10392</strain>
    </source>
</reference>
<feature type="signal peptide" evidence="1">
    <location>
        <begin position="1"/>
        <end position="28"/>
    </location>
</feature>
<proteinExistence type="predicted"/>
<dbReference type="GeneID" id="18823123"/>
<keyword evidence="3" id="KW-1185">Reference proteome</keyword>
<organism evidence="2 3">
    <name type="scientific">Agaricus bisporus var. burnettii (strain JB137-S8 / ATCC MYA-4627 / FGSC 10392)</name>
    <name type="common">White button mushroom</name>
    <dbReference type="NCBI Taxonomy" id="597362"/>
    <lineage>
        <taxon>Eukaryota</taxon>
        <taxon>Fungi</taxon>
        <taxon>Dikarya</taxon>
        <taxon>Basidiomycota</taxon>
        <taxon>Agaricomycotina</taxon>
        <taxon>Agaricomycetes</taxon>
        <taxon>Agaricomycetidae</taxon>
        <taxon>Agaricales</taxon>
        <taxon>Agaricineae</taxon>
        <taxon>Agaricaceae</taxon>
        <taxon>Agaricus</taxon>
    </lineage>
</organism>
<keyword evidence="1" id="KW-0732">Signal</keyword>
<accession>K5XGC2</accession>
<dbReference type="KEGG" id="abp:AGABI1DRAFT110977"/>
<gene>
    <name evidence="2" type="ORF">AGABI1DRAFT_110977</name>
</gene>
<feature type="chain" id="PRO_5003886293" evidence="1">
    <location>
        <begin position="29"/>
        <end position="103"/>
    </location>
</feature>
<evidence type="ECO:0000313" key="3">
    <source>
        <dbReference type="Proteomes" id="UP000008493"/>
    </source>
</evidence>
<dbReference type="RefSeq" id="XP_007326356.1">
    <property type="nucleotide sequence ID" value="XM_007326294.1"/>
</dbReference>
<protein>
    <submittedName>
        <fullName evidence="2">Uncharacterized protein</fullName>
    </submittedName>
</protein>
<sequence length="103" mass="11769">YNTESSANLSNSVLILLSFNSFTNSVQSSPGRNPAPTNSNFLYWQQCRWVVVVVVVQREETILRKEVRSVQGQRRRCSRWGQRSRHERRGLVGVVGREDSGCT</sequence>